<evidence type="ECO:0000313" key="1">
    <source>
        <dbReference type="EMBL" id="AIH04788.1"/>
    </source>
</evidence>
<gene>
    <name evidence="1" type="ORF">HL41_09140</name>
</gene>
<accession>A0A075WWA9</accession>
<protein>
    <submittedName>
        <fullName evidence="1">Uncharacterized protein</fullName>
    </submittedName>
</protein>
<sequence>MENQDKVISLEDWIDLFWQFQEEDIKYFQNLVSTQKSFEPEEILKNIKERVNMRKVFYQFYKHLSKKDFSSDPSGEIEQKLSALFYREEMITRMINKVLELLSIMVGVEEQKILFEVPINPPVFH</sequence>
<dbReference type="AlphaFoldDB" id="A0A075WWA9"/>
<dbReference type="OrthoDB" id="9799114at2"/>
<dbReference type="eggNOG" id="ENOG5030PPI">
    <property type="taxonomic scope" value="Bacteria"/>
</dbReference>
<dbReference type="EMBL" id="CP008796">
    <property type="protein sequence ID" value="AIH04788.1"/>
    <property type="molecule type" value="Genomic_DNA"/>
</dbReference>
<dbReference type="RefSeq" id="WP_038061994.1">
    <property type="nucleotide sequence ID" value="NZ_CP008796.1"/>
</dbReference>
<proteinExistence type="predicted"/>
<evidence type="ECO:0000313" key="2">
    <source>
        <dbReference type="Proteomes" id="UP000028481"/>
    </source>
</evidence>
<dbReference type="HOGENOM" id="CLU_2002820_0_0_0"/>
<dbReference type="PaxDb" id="289377-HL41_09140"/>
<keyword evidence="2" id="KW-1185">Reference proteome</keyword>
<reference evidence="1 2" key="1">
    <citation type="journal article" date="2015" name="Genome Announc.">
        <title>Genome Sequence of a Sulfate-Reducing Thermophilic Bacterium, Thermodesulfobacterium commune DSM 2178T (Phylum Thermodesulfobacteria).</title>
        <authorList>
            <person name="Bhatnagar S."/>
            <person name="Badger J.H."/>
            <person name="Madupu R."/>
            <person name="Khouri H.M."/>
            <person name="O'Connor E.M."/>
            <person name="Robb F.T."/>
            <person name="Ward N.L."/>
            <person name="Eisen J.A."/>
        </authorList>
    </citation>
    <scope>NUCLEOTIDE SEQUENCE [LARGE SCALE GENOMIC DNA]</scope>
    <source>
        <strain evidence="1 2">DSM 2178</strain>
    </source>
</reference>
<dbReference type="Proteomes" id="UP000028481">
    <property type="component" value="Chromosome"/>
</dbReference>
<dbReference type="KEGG" id="tcm:HL41_09140"/>
<organism evidence="1 2">
    <name type="scientific">Thermodesulfobacterium commune DSM 2178</name>
    <dbReference type="NCBI Taxonomy" id="289377"/>
    <lineage>
        <taxon>Bacteria</taxon>
        <taxon>Pseudomonadati</taxon>
        <taxon>Thermodesulfobacteriota</taxon>
        <taxon>Thermodesulfobacteria</taxon>
        <taxon>Thermodesulfobacteriales</taxon>
        <taxon>Thermodesulfobacteriaceae</taxon>
        <taxon>Thermodesulfobacterium</taxon>
    </lineage>
</organism>
<name>A0A075WWA9_9BACT</name>